<organism evidence="2 3">
    <name type="scientific">Parachaetomium inaequale</name>
    <dbReference type="NCBI Taxonomy" id="2588326"/>
    <lineage>
        <taxon>Eukaryota</taxon>
        <taxon>Fungi</taxon>
        <taxon>Dikarya</taxon>
        <taxon>Ascomycota</taxon>
        <taxon>Pezizomycotina</taxon>
        <taxon>Sordariomycetes</taxon>
        <taxon>Sordariomycetidae</taxon>
        <taxon>Sordariales</taxon>
        <taxon>Chaetomiaceae</taxon>
        <taxon>Parachaetomium</taxon>
    </lineage>
</organism>
<evidence type="ECO:0000313" key="3">
    <source>
        <dbReference type="Proteomes" id="UP001303115"/>
    </source>
</evidence>
<proteinExistence type="predicted"/>
<evidence type="ECO:0000256" key="1">
    <source>
        <dbReference type="SAM" id="MobiDB-lite"/>
    </source>
</evidence>
<sequence>TLNPRHLPSLTTRRRRSVAPSPISPTMTSTTNNNDATDMEALYRRAVADASSLTQAEINLIFDWVSPEEDKYICRTKANGKTRAELIAIAATNPEQLTSVECLLVLRSTAFLIELRREAQNPNQPPDMMELIDGAQHFVRSVLTKRKIPLYSEAYQAIWNAFDDQERLAIIAVQDRLSQIRDEEWAEGNRKYPRRMQQPE</sequence>
<feature type="compositionally biased region" description="Low complexity" evidence="1">
    <location>
        <begin position="20"/>
        <end position="34"/>
    </location>
</feature>
<protein>
    <submittedName>
        <fullName evidence="2">Uncharacterized protein</fullName>
    </submittedName>
</protein>
<evidence type="ECO:0000313" key="2">
    <source>
        <dbReference type="EMBL" id="KAK4033692.1"/>
    </source>
</evidence>
<keyword evidence="3" id="KW-1185">Reference proteome</keyword>
<dbReference type="AlphaFoldDB" id="A0AAN6PCW6"/>
<dbReference type="Proteomes" id="UP001303115">
    <property type="component" value="Unassembled WGS sequence"/>
</dbReference>
<feature type="non-terminal residue" evidence="2">
    <location>
        <position position="1"/>
    </location>
</feature>
<gene>
    <name evidence="2" type="ORF">C8A01DRAFT_19400</name>
</gene>
<reference evidence="3" key="1">
    <citation type="journal article" date="2023" name="Mol. Phylogenet. Evol.">
        <title>Genome-scale phylogeny and comparative genomics of the fungal order Sordariales.</title>
        <authorList>
            <person name="Hensen N."/>
            <person name="Bonometti L."/>
            <person name="Westerberg I."/>
            <person name="Brannstrom I.O."/>
            <person name="Guillou S."/>
            <person name="Cros-Aarteil S."/>
            <person name="Calhoun S."/>
            <person name="Haridas S."/>
            <person name="Kuo A."/>
            <person name="Mondo S."/>
            <person name="Pangilinan J."/>
            <person name="Riley R."/>
            <person name="LaButti K."/>
            <person name="Andreopoulos B."/>
            <person name="Lipzen A."/>
            <person name="Chen C."/>
            <person name="Yan M."/>
            <person name="Daum C."/>
            <person name="Ng V."/>
            <person name="Clum A."/>
            <person name="Steindorff A."/>
            <person name="Ohm R.A."/>
            <person name="Martin F."/>
            <person name="Silar P."/>
            <person name="Natvig D.O."/>
            <person name="Lalanne C."/>
            <person name="Gautier V."/>
            <person name="Ament-Velasquez S.L."/>
            <person name="Kruys A."/>
            <person name="Hutchinson M.I."/>
            <person name="Powell A.J."/>
            <person name="Barry K."/>
            <person name="Miller A.N."/>
            <person name="Grigoriev I.V."/>
            <person name="Debuchy R."/>
            <person name="Gladieux P."/>
            <person name="Hiltunen Thoren M."/>
            <person name="Johannesson H."/>
        </authorList>
    </citation>
    <scope>NUCLEOTIDE SEQUENCE [LARGE SCALE GENOMIC DNA]</scope>
    <source>
        <strain evidence="3">CBS 284.82</strain>
    </source>
</reference>
<feature type="region of interest" description="Disordered" evidence="1">
    <location>
        <begin position="1"/>
        <end position="36"/>
    </location>
</feature>
<dbReference type="EMBL" id="MU854515">
    <property type="protein sequence ID" value="KAK4033692.1"/>
    <property type="molecule type" value="Genomic_DNA"/>
</dbReference>
<accession>A0AAN6PCW6</accession>
<name>A0AAN6PCW6_9PEZI</name>
<comment type="caution">
    <text evidence="2">The sequence shown here is derived from an EMBL/GenBank/DDBJ whole genome shotgun (WGS) entry which is preliminary data.</text>
</comment>